<sequence>MWTLVAPLLSQCCRSLQLSKGRLIGAGTAVLGAQARTSKRAAVVYLPLKDVEIIALQQLS</sequence>
<dbReference type="EnsemblPlants" id="Pp3c11_8000V3.2">
    <property type="protein sequence ID" value="PAC:32958647.CDS.1"/>
    <property type="gene ID" value="Pp3c11_8000"/>
</dbReference>
<evidence type="ECO:0000313" key="2">
    <source>
        <dbReference type="EnsemblPlants" id="PAC:32958646.CDS.1"/>
    </source>
</evidence>
<accession>A0A2K1JTV5</accession>
<proteinExistence type="predicted"/>
<organism evidence="1">
    <name type="scientific">Physcomitrium patens</name>
    <name type="common">Spreading-leaved earth moss</name>
    <name type="synonym">Physcomitrella patens</name>
    <dbReference type="NCBI Taxonomy" id="3218"/>
    <lineage>
        <taxon>Eukaryota</taxon>
        <taxon>Viridiplantae</taxon>
        <taxon>Streptophyta</taxon>
        <taxon>Embryophyta</taxon>
        <taxon>Bryophyta</taxon>
        <taxon>Bryophytina</taxon>
        <taxon>Bryopsida</taxon>
        <taxon>Funariidae</taxon>
        <taxon>Funariales</taxon>
        <taxon>Funariaceae</taxon>
        <taxon>Physcomitrium</taxon>
    </lineage>
</organism>
<evidence type="ECO:0000313" key="1">
    <source>
        <dbReference type="EMBL" id="PNR44965.1"/>
    </source>
</evidence>
<reference evidence="2" key="3">
    <citation type="submission" date="2020-12" db="UniProtKB">
        <authorList>
            <consortium name="EnsemblPlants"/>
        </authorList>
    </citation>
    <scope>IDENTIFICATION</scope>
</reference>
<dbReference type="EMBL" id="ABEU02000011">
    <property type="protein sequence ID" value="PNR44965.1"/>
    <property type="molecule type" value="Genomic_DNA"/>
</dbReference>
<gene>
    <name evidence="1" type="ORF">PHYPA_014735</name>
</gene>
<reference evidence="1 3" key="1">
    <citation type="journal article" date="2008" name="Science">
        <title>The Physcomitrella genome reveals evolutionary insights into the conquest of land by plants.</title>
        <authorList>
            <person name="Rensing S."/>
            <person name="Lang D."/>
            <person name="Zimmer A."/>
            <person name="Terry A."/>
            <person name="Salamov A."/>
            <person name="Shapiro H."/>
            <person name="Nishiyama T."/>
            <person name="Perroud P.-F."/>
            <person name="Lindquist E."/>
            <person name="Kamisugi Y."/>
            <person name="Tanahashi T."/>
            <person name="Sakakibara K."/>
            <person name="Fujita T."/>
            <person name="Oishi K."/>
            <person name="Shin-I T."/>
            <person name="Kuroki Y."/>
            <person name="Toyoda A."/>
            <person name="Suzuki Y."/>
            <person name="Hashimoto A."/>
            <person name="Yamaguchi K."/>
            <person name="Sugano A."/>
            <person name="Kohara Y."/>
            <person name="Fujiyama A."/>
            <person name="Anterola A."/>
            <person name="Aoki S."/>
            <person name="Ashton N."/>
            <person name="Barbazuk W.B."/>
            <person name="Barker E."/>
            <person name="Bennetzen J."/>
            <person name="Bezanilla M."/>
            <person name="Blankenship R."/>
            <person name="Cho S.H."/>
            <person name="Dutcher S."/>
            <person name="Estelle M."/>
            <person name="Fawcett J.A."/>
            <person name="Gundlach H."/>
            <person name="Hanada K."/>
            <person name="Heyl A."/>
            <person name="Hicks K.A."/>
            <person name="Hugh J."/>
            <person name="Lohr M."/>
            <person name="Mayer K."/>
            <person name="Melkozernov A."/>
            <person name="Murata T."/>
            <person name="Nelson D."/>
            <person name="Pils B."/>
            <person name="Prigge M."/>
            <person name="Reiss B."/>
            <person name="Renner T."/>
            <person name="Rombauts S."/>
            <person name="Rushton P."/>
            <person name="Sanderfoot A."/>
            <person name="Schween G."/>
            <person name="Shiu S.-H."/>
            <person name="Stueber K."/>
            <person name="Theodoulou F.L."/>
            <person name="Tu H."/>
            <person name="Van de Peer Y."/>
            <person name="Verrier P.J."/>
            <person name="Waters E."/>
            <person name="Wood A."/>
            <person name="Yang L."/>
            <person name="Cove D."/>
            <person name="Cuming A."/>
            <person name="Hasebe M."/>
            <person name="Lucas S."/>
            <person name="Mishler D.B."/>
            <person name="Reski R."/>
            <person name="Grigoriev I."/>
            <person name="Quatrano R.S."/>
            <person name="Boore J.L."/>
        </authorList>
    </citation>
    <scope>NUCLEOTIDE SEQUENCE [LARGE SCALE GENOMIC DNA]</scope>
    <source>
        <strain evidence="2 3">cv. Gransden 2004</strain>
    </source>
</reference>
<reference evidence="1 3" key="2">
    <citation type="journal article" date="2018" name="Plant J.">
        <title>The Physcomitrella patens chromosome-scale assembly reveals moss genome structure and evolution.</title>
        <authorList>
            <person name="Lang D."/>
            <person name="Ullrich K.K."/>
            <person name="Murat F."/>
            <person name="Fuchs J."/>
            <person name="Jenkins J."/>
            <person name="Haas F.B."/>
            <person name="Piednoel M."/>
            <person name="Gundlach H."/>
            <person name="Van Bel M."/>
            <person name="Meyberg R."/>
            <person name="Vives C."/>
            <person name="Morata J."/>
            <person name="Symeonidi A."/>
            <person name="Hiss M."/>
            <person name="Muchero W."/>
            <person name="Kamisugi Y."/>
            <person name="Saleh O."/>
            <person name="Blanc G."/>
            <person name="Decker E.L."/>
            <person name="van Gessel N."/>
            <person name="Grimwood J."/>
            <person name="Hayes R.D."/>
            <person name="Graham S.W."/>
            <person name="Gunter L.E."/>
            <person name="McDaniel S.F."/>
            <person name="Hoernstein S.N.W."/>
            <person name="Larsson A."/>
            <person name="Li F.W."/>
            <person name="Perroud P.F."/>
            <person name="Phillips J."/>
            <person name="Ranjan P."/>
            <person name="Rokshar D.S."/>
            <person name="Rothfels C.J."/>
            <person name="Schneider L."/>
            <person name="Shu S."/>
            <person name="Stevenson D.W."/>
            <person name="Thummler F."/>
            <person name="Tillich M."/>
            <person name="Villarreal Aguilar J.C."/>
            <person name="Widiez T."/>
            <person name="Wong G.K."/>
            <person name="Wymore A."/>
            <person name="Zhang Y."/>
            <person name="Zimmer A.D."/>
            <person name="Quatrano R.S."/>
            <person name="Mayer K.F.X."/>
            <person name="Goodstein D."/>
            <person name="Casacuberta J.M."/>
            <person name="Vandepoele K."/>
            <person name="Reski R."/>
            <person name="Cuming A.C."/>
            <person name="Tuskan G.A."/>
            <person name="Maumus F."/>
            <person name="Salse J."/>
            <person name="Schmutz J."/>
            <person name="Rensing S.A."/>
        </authorList>
    </citation>
    <scope>NUCLEOTIDE SEQUENCE [LARGE SCALE GENOMIC DNA]</scope>
    <source>
        <strain evidence="2 3">cv. Gransden 2004</strain>
    </source>
</reference>
<dbReference type="Gramene" id="Pp3c11_8000V3.2">
    <property type="protein sequence ID" value="PAC:32958647.CDS.1"/>
    <property type="gene ID" value="Pp3c11_8000"/>
</dbReference>
<evidence type="ECO:0000313" key="3">
    <source>
        <dbReference type="Proteomes" id="UP000006727"/>
    </source>
</evidence>
<keyword evidence="3" id="KW-1185">Reference proteome</keyword>
<dbReference type="EnsemblPlants" id="Pp3c11_8000V3.1">
    <property type="protein sequence ID" value="PAC:32958646.CDS.1"/>
    <property type="gene ID" value="Pp3c11_8000"/>
</dbReference>
<name>A0A2K1JTV5_PHYPA</name>
<protein>
    <submittedName>
        <fullName evidence="1 2">Uncharacterized protein</fullName>
    </submittedName>
</protein>
<dbReference type="Proteomes" id="UP000006727">
    <property type="component" value="Chromosome 11"/>
</dbReference>
<dbReference type="Gramene" id="Pp3c11_8000V3.1">
    <property type="protein sequence ID" value="PAC:32958646.CDS.1"/>
    <property type="gene ID" value="Pp3c11_8000"/>
</dbReference>
<dbReference type="AlphaFoldDB" id="A0A2K1JTV5"/>
<dbReference type="InParanoid" id="A0A2K1JTV5"/>